<organism evidence="1 2">
    <name type="scientific">Clostridium beijerinckii</name>
    <name type="common">Clostridium MP</name>
    <dbReference type="NCBI Taxonomy" id="1520"/>
    <lineage>
        <taxon>Bacteria</taxon>
        <taxon>Bacillati</taxon>
        <taxon>Bacillota</taxon>
        <taxon>Clostridia</taxon>
        <taxon>Eubacteriales</taxon>
        <taxon>Clostridiaceae</taxon>
        <taxon>Clostridium</taxon>
    </lineage>
</organism>
<sequence length="83" mass="10117">MLWNEVRKTYPNKWIVFDSLKQHEENNKLIIEDVAIIEVFDDINDAFKCYRMLHRKDKTRELSFGNTKEELLVYENERIGLIR</sequence>
<accession>A0A0B5QN09</accession>
<dbReference type="KEGG" id="cbei:LF65_01571"/>
<dbReference type="AlphaFoldDB" id="A0A0B5QN09"/>
<dbReference type="STRING" id="1520.LF65_01571"/>
<proteinExistence type="predicted"/>
<dbReference type="RefSeq" id="WP_041895381.1">
    <property type="nucleotide sequence ID" value="NZ_CP010086.2"/>
</dbReference>
<gene>
    <name evidence="1" type="ORF">LF65_01571</name>
</gene>
<dbReference type="Proteomes" id="UP000031866">
    <property type="component" value="Chromosome"/>
</dbReference>
<name>A0A0B5QN09_CLOBE</name>
<dbReference type="EMBL" id="CP010086">
    <property type="protein sequence ID" value="AJG98178.1"/>
    <property type="molecule type" value="Genomic_DNA"/>
</dbReference>
<reference evidence="2" key="1">
    <citation type="submission" date="2014-12" db="EMBL/GenBank/DDBJ databases">
        <title>Genome sequence of Clostridium beijerinckii strain 59B.</title>
        <authorList>
            <person name="Little G.T."/>
            <person name="Minton N.P."/>
        </authorList>
    </citation>
    <scope>NUCLEOTIDE SEQUENCE [LARGE SCALE GENOMIC DNA]</scope>
    <source>
        <strain evidence="2">59B</strain>
    </source>
</reference>
<evidence type="ECO:0000313" key="2">
    <source>
        <dbReference type="Proteomes" id="UP000031866"/>
    </source>
</evidence>
<protein>
    <submittedName>
        <fullName evidence="1">Uncharacterized protein</fullName>
    </submittedName>
</protein>
<dbReference type="OrthoDB" id="5770817at2"/>
<evidence type="ECO:0000313" key="1">
    <source>
        <dbReference type="EMBL" id="AJG98178.1"/>
    </source>
</evidence>